<keyword evidence="6" id="KW-0012">Acyltransferase</keyword>
<evidence type="ECO:0000256" key="4">
    <source>
        <dbReference type="ARBA" id="ARBA00022679"/>
    </source>
</evidence>
<dbReference type="InterPro" id="IPR025877">
    <property type="entry name" value="MobA-like_NTP_Trfase"/>
</dbReference>
<comment type="similarity">
    <text evidence="3">In the N-terminal section; belongs to the N-acetylglucosamine-1-phosphate uridyltransferase family.</text>
</comment>
<dbReference type="GO" id="GO:0019134">
    <property type="term" value="F:glucosamine-1-phosphate N-acetyltransferase activity"/>
    <property type="evidence" value="ECO:0007669"/>
    <property type="project" value="UniProtKB-EC"/>
</dbReference>
<dbReference type="STRING" id="1513793.SAMN06296036_12367"/>
<evidence type="ECO:0000313" key="11">
    <source>
        <dbReference type="EMBL" id="SMF66776.1"/>
    </source>
</evidence>
<dbReference type="SUPFAM" id="SSF53448">
    <property type="entry name" value="Nucleotide-diphospho-sugar transferases"/>
    <property type="match status" value="1"/>
</dbReference>
<dbReference type="OrthoDB" id="5287989at2"/>
<dbReference type="PANTHER" id="PTHR43584">
    <property type="entry name" value="NUCLEOTIDYL TRANSFERASE"/>
    <property type="match status" value="1"/>
</dbReference>
<keyword evidence="4 11" id="KW-0808">Transferase</keyword>
<dbReference type="GO" id="GO:0005737">
    <property type="term" value="C:cytoplasm"/>
    <property type="evidence" value="ECO:0007669"/>
    <property type="project" value="UniProtKB-SubCell"/>
</dbReference>
<evidence type="ECO:0000256" key="3">
    <source>
        <dbReference type="ARBA" id="ARBA00007947"/>
    </source>
</evidence>
<dbReference type="InterPro" id="IPR050065">
    <property type="entry name" value="GlmU-like"/>
</dbReference>
<dbReference type="RefSeq" id="WP_132323665.1">
    <property type="nucleotide sequence ID" value="NZ_FWZT01000023.1"/>
</dbReference>
<evidence type="ECO:0000256" key="9">
    <source>
        <dbReference type="ARBA" id="ARBA00049628"/>
    </source>
</evidence>
<keyword evidence="5" id="KW-0548">Nucleotidyltransferase</keyword>
<evidence type="ECO:0000313" key="12">
    <source>
        <dbReference type="Proteomes" id="UP000192907"/>
    </source>
</evidence>
<dbReference type="Gene3D" id="3.90.550.10">
    <property type="entry name" value="Spore Coat Polysaccharide Biosynthesis Protein SpsA, Chain A"/>
    <property type="match status" value="1"/>
</dbReference>
<dbReference type="InterPro" id="IPR029044">
    <property type="entry name" value="Nucleotide-diphossugar_trans"/>
</dbReference>
<organism evidence="11 12">
    <name type="scientific">Pseudobacteriovorax antillogorgiicola</name>
    <dbReference type="NCBI Taxonomy" id="1513793"/>
    <lineage>
        <taxon>Bacteria</taxon>
        <taxon>Pseudomonadati</taxon>
        <taxon>Bdellovibrionota</taxon>
        <taxon>Oligoflexia</taxon>
        <taxon>Oligoflexales</taxon>
        <taxon>Pseudobacteriovoracaceae</taxon>
        <taxon>Pseudobacteriovorax</taxon>
    </lineage>
</organism>
<comment type="subcellular location">
    <subcellularLocation>
        <location evidence="1">Cytoplasm</location>
    </subcellularLocation>
</comment>
<dbReference type="Pfam" id="PF00132">
    <property type="entry name" value="Hexapep"/>
    <property type="match status" value="1"/>
</dbReference>
<dbReference type="GO" id="GO:0003977">
    <property type="term" value="F:UDP-N-acetylglucosamine diphosphorylase activity"/>
    <property type="evidence" value="ECO:0007669"/>
    <property type="project" value="UniProtKB-EC"/>
</dbReference>
<evidence type="ECO:0000256" key="5">
    <source>
        <dbReference type="ARBA" id="ARBA00022695"/>
    </source>
</evidence>
<dbReference type="AlphaFoldDB" id="A0A1Y6CNL9"/>
<comment type="similarity">
    <text evidence="2">In the C-terminal section; belongs to the transferase hexapeptide repeat family.</text>
</comment>
<evidence type="ECO:0000256" key="8">
    <source>
        <dbReference type="ARBA" id="ARBA00048493"/>
    </source>
</evidence>
<dbReference type="Pfam" id="PF12804">
    <property type="entry name" value="NTP_transf_3"/>
    <property type="match status" value="1"/>
</dbReference>
<comment type="function">
    <text evidence="9">Catalyzes the last two sequential reactions in the de novo biosynthetic pathway for UDP-N-acetylglucosamine (UDP-GlcNAc). The C-terminal domain catalyzes the transfer of acetyl group from acetyl coenzyme A to glucosamine-1-phosphate (GlcN-1-P) to produce N-acetylglucosamine-1-phosphate (GlcNAc-1-P), which is converted into UDP-GlcNAc by the transfer of uridine 5-monophosphate (from uridine 5-triphosphate), a reaction catalyzed by the N-terminal domain.</text>
</comment>
<comment type="catalytic activity">
    <reaction evidence="7">
        <text>alpha-D-glucosamine 1-phosphate + acetyl-CoA = N-acetyl-alpha-D-glucosamine 1-phosphate + CoA + H(+)</text>
        <dbReference type="Rhea" id="RHEA:13725"/>
        <dbReference type="ChEBI" id="CHEBI:15378"/>
        <dbReference type="ChEBI" id="CHEBI:57287"/>
        <dbReference type="ChEBI" id="CHEBI:57288"/>
        <dbReference type="ChEBI" id="CHEBI:57776"/>
        <dbReference type="ChEBI" id="CHEBI:58516"/>
        <dbReference type="EC" id="2.3.1.157"/>
    </reaction>
</comment>
<dbReference type="Proteomes" id="UP000192907">
    <property type="component" value="Unassembled WGS sequence"/>
</dbReference>
<protein>
    <submittedName>
        <fullName evidence="11">UDP-N-acetylglucosamine diphosphorylase/glucosamine-1-phosphate N-acetyltransferase</fullName>
    </submittedName>
</protein>
<accession>A0A1Y6CNL9</accession>
<name>A0A1Y6CNL9_9BACT</name>
<evidence type="ECO:0000256" key="6">
    <source>
        <dbReference type="ARBA" id="ARBA00023315"/>
    </source>
</evidence>
<evidence type="ECO:0000256" key="7">
    <source>
        <dbReference type="ARBA" id="ARBA00048247"/>
    </source>
</evidence>
<reference evidence="12" key="1">
    <citation type="submission" date="2017-04" db="EMBL/GenBank/DDBJ databases">
        <authorList>
            <person name="Varghese N."/>
            <person name="Submissions S."/>
        </authorList>
    </citation>
    <scope>NUCLEOTIDE SEQUENCE [LARGE SCALE GENOMIC DNA]</scope>
    <source>
        <strain evidence="12">RKEM611</strain>
    </source>
</reference>
<comment type="catalytic activity">
    <reaction evidence="8">
        <text>N-acetyl-alpha-D-glucosamine 1-phosphate + UTP + H(+) = UDP-N-acetyl-alpha-D-glucosamine + diphosphate</text>
        <dbReference type="Rhea" id="RHEA:13509"/>
        <dbReference type="ChEBI" id="CHEBI:15378"/>
        <dbReference type="ChEBI" id="CHEBI:33019"/>
        <dbReference type="ChEBI" id="CHEBI:46398"/>
        <dbReference type="ChEBI" id="CHEBI:57705"/>
        <dbReference type="ChEBI" id="CHEBI:57776"/>
        <dbReference type="EC" id="2.7.7.23"/>
    </reaction>
</comment>
<evidence type="ECO:0000256" key="1">
    <source>
        <dbReference type="ARBA" id="ARBA00004496"/>
    </source>
</evidence>
<dbReference type="InterPro" id="IPR001451">
    <property type="entry name" value="Hexapep"/>
</dbReference>
<gene>
    <name evidence="11" type="ORF">SAMN06296036_12367</name>
</gene>
<proteinExistence type="inferred from homology"/>
<feature type="domain" description="MobA-like NTP transferase" evidence="10">
    <location>
        <begin position="10"/>
        <end position="152"/>
    </location>
</feature>
<evidence type="ECO:0000259" key="10">
    <source>
        <dbReference type="Pfam" id="PF12804"/>
    </source>
</evidence>
<dbReference type="Gene3D" id="2.160.10.10">
    <property type="entry name" value="Hexapeptide repeat proteins"/>
    <property type="match status" value="1"/>
</dbReference>
<dbReference type="CDD" id="cd02540">
    <property type="entry name" value="GT2_GlmU_N_bac"/>
    <property type="match status" value="1"/>
</dbReference>
<sequence>MTHPNPHICAILLAAGKGTRMKSKLPKVLHEVAGTPILSRILHTLRSSGVQQHCLVLGGDLQNFDGILKENSDITCVIQKNRRGTGDAVASALCAFEGYNVPSYASGEVYAGSVVNASHVLISAGDTPALSAKVLSDFVERSLAEDAKLSVIGMRHPKPFGYGRLVVNDGTLDKIVEEKDADAETRKINLCNTGVIFAETKFLFDLVHQLNNNNAQGEYYLTDCFELAREQGSPAMVFETEEFRSFDGVNNRSQLCQIEDWIIAQKRLELMQEGVTFKLQDTCYVEDQVSIGPDSTIGPHCSLIGHTKIGANCVIGAQCIIENQILPDGTVIEPGSVLRT</sequence>
<dbReference type="PANTHER" id="PTHR43584:SF3">
    <property type="entry name" value="BIFUNCTIONAL PROTEIN GLMU"/>
    <property type="match status" value="1"/>
</dbReference>
<evidence type="ECO:0000256" key="2">
    <source>
        <dbReference type="ARBA" id="ARBA00007707"/>
    </source>
</evidence>
<dbReference type="EMBL" id="FWZT01000023">
    <property type="protein sequence ID" value="SMF66776.1"/>
    <property type="molecule type" value="Genomic_DNA"/>
</dbReference>
<keyword evidence="12" id="KW-1185">Reference proteome</keyword>